<keyword evidence="1" id="KW-0812">Transmembrane</keyword>
<dbReference type="Pfam" id="PF01471">
    <property type="entry name" value="PG_binding_1"/>
    <property type="match status" value="1"/>
</dbReference>
<accession>A0A956N7J3</accession>
<evidence type="ECO:0000256" key="1">
    <source>
        <dbReference type="SAM" id="Phobius"/>
    </source>
</evidence>
<evidence type="ECO:0000259" key="2">
    <source>
        <dbReference type="Pfam" id="PF01471"/>
    </source>
</evidence>
<dbReference type="Gene3D" id="1.10.101.10">
    <property type="entry name" value="PGBD-like superfamily/PGBD"/>
    <property type="match status" value="1"/>
</dbReference>
<keyword evidence="1" id="KW-0472">Membrane</keyword>
<protein>
    <submittedName>
        <fullName evidence="3">Peptidoglycan-binding protein</fullName>
    </submittedName>
</protein>
<reference evidence="3" key="2">
    <citation type="journal article" date="2021" name="Microbiome">
        <title>Successional dynamics and alternative stable states in a saline activated sludge microbial community over 9 years.</title>
        <authorList>
            <person name="Wang Y."/>
            <person name="Ye J."/>
            <person name="Ju F."/>
            <person name="Liu L."/>
            <person name="Boyd J.A."/>
            <person name="Deng Y."/>
            <person name="Parks D.H."/>
            <person name="Jiang X."/>
            <person name="Yin X."/>
            <person name="Woodcroft B.J."/>
            <person name="Tyson G.W."/>
            <person name="Hugenholtz P."/>
            <person name="Polz M.F."/>
            <person name="Zhang T."/>
        </authorList>
    </citation>
    <scope>NUCLEOTIDE SEQUENCE</scope>
    <source>
        <strain evidence="3">HKST-UBA02</strain>
    </source>
</reference>
<dbReference type="InterPro" id="IPR002477">
    <property type="entry name" value="Peptidoglycan-bd-like"/>
</dbReference>
<dbReference type="EMBL" id="JAGQHS010000001">
    <property type="protein sequence ID" value="MCA9754195.1"/>
    <property type="molecule type" value="Genomic_DNA"/>
</dbReference>
<dbReference type="AlphaFoldDB" id="A0A956N7J3"/>
<sequence length="511" mass="55476">MSLRRTSHDIRGRWVAQVVPLLATLASATRVATVAKVTVTTVILAAIVAIVTTVANAAPVETQRERRERGVDLLEGGRAAEALAVFDSLLIGDLTDLGAGYLAARAEADLGRPGRARCRWLEVEVVAEKDQVGRLARHDRRRTERELADRQLGLGAAWFSSEAPVLAAPGIALLPLESLGGDVEGPYYGLTWSYLLFDALRGSRLCPAPIPSTLLALDLVTAGRGVRLPADIATQPLNTVGGLRGRLALLPGGLGGGVLESRSGDWDDRLREALRFFQQTQGLAVTGEADPETQRRLETVFRSWLESPPVALAPNLVPRVLSVLGSMRAVRGTYRIEAGEVRVQISIVDAAGQPTHPEPILLDFPLDETAVNARRAAAEIARLSGGRLSEWIDAPAEIGFGRWNSAAQARLVFDRGLPRMETRRWEELPKPVREWEPLRAWVEDSVWDSRDREWAERDFRRAWIASSSIDPHAAHDAFMRGLGGGSVPYSGPSPSAVVGTLGRIRIHGEGP</sequence>
<dbReference type="InterPro" id="IPR036365">
    <property type="entry name" value="PGBD-like_sf"/>
</dbReference>
<dbReference type="InterPro" id="IPR036366">
    <property type="entry name" value="PGBDSf"/>
</dbReference>
<proteinExistence type="predicted"/>
<dbReference type="Proteomes" id="UP000739538">
    <property type="component" value="Unassembled WGS sequence"/>
</dbReference>
<evidence type="ECO:0000313" key="4">
    <source>
        <dbReference type="Proteomes" id="UP000739538"/>
    </source>
</evidence>
<name>A0A956N7J3_UNCEI</name>
<reference evidence="3" key="1">
    <citation type="submission" date="2020-04" db="EMBL/GenBank/DDBJ databases">
        <authorList>
            <person name="Zhang T."/>
        </authorList>
    </citation>
    <scope>NUCLEOTIDE SEQUENCE</scope>
    <source>
        <strain evidence="3">HKST-UBA02</strain>
    </source>
</reference>
<gene>
    <name evidence="3" type="ORF">KDA27_00215</name>
</gene>
<evidence type="ECO:0000313" key="3">
    <source>
        <dbReference type="EMBL" id="MCA9754195.1"/>
    </source>
</evidence>
<feature type="transmembrane region" description="Helical" evidence="1">
    <location>
        <begin position="38"/>
        <end position="59"/>
    </location>
</feature>
<dbReference type="SUPFAM" id="SSF47090">
    <property type="entry name" value="PGBD-like"/>
    <property type="match status" value="1"/>
</dbReference>
<feature type="domain" description="Peptidoglycan binding-like" evidence="2">
    <location>
        <begin position="261"/>
        <end position="297"/>
    </location>
</feature>
<keyword evidence="1" id="KW-1133">Transmembrane helix</keyword>
<comment type="caution">
    <text evidence="3">The sequence shown here is derived from an EMBL/GenBank/DDBJ whole genome shotgun (WGS) entry which is preliminary data.</text>
</comment>
<organism evidence="3 4">
    <name type="scientific">Eiseniibacteriota bacterium</name>
    <dbReference type="NCBI Taxonomy" id="2212470"/>
    <lineage>
        <taxon>Bacteria</taxon>
        <taxon>Candidatus Eiseniibacteriota</taxon>
    </lineage>
</organism>